<dbReference type="Proteomes" id="UP000244441">
    <property type="component" value="Chromosome"/>
</dbReference>
<gene>
    <name evidence="1" type="ORF">C2869_06130</name>
</gene>
<dbReference type="AlphaFoldDB" id="A0A2S0VP94"/>
<accession>A0A2S0VP94</accession>
<dbReference type="RefSeq" id="WP_108602113.1">
    <property type="nucleotide sequence ID" value="NZ_CP026604.1"/>
</dbReference>
<dbReference type="OrthoDB" id="7068318at2"/>
<proteinExistence type="predicted"/>
<evidence type="ECO:0000313" key="1">
    <source>
        <dbReference type="EMBL" id="AWB66041.1"/>
    </source>
</evidence>
<reference evidence="1 2" key="1">
    <citation type="submission" date="2018-01" db="EMBL/GenBank/DDBJ databases">
        <title>Genome sequence of a Cantenovulum-like bacteria.</title>
        <authorList>
            <person name="Tan W.R."/>
            <person name="Lau N.-S."/>
            <person name="Go F."/>
            <person name="Amirul A.-A.A."/>
        </authorList>
    </citation>
    <scope>NUCLEOTIDE SEQUENCE [LARGE SCALE GENOMIC DNA]</scope>
    <source>
        <strain evidence="1 2">CCB-QB4</strain>
    </source>
</reference>
<evidence type="ECO:0000313" key="2">
    <source>
        <dbReference type="Proteomes" id="UP000244441"/>
    </source>
</evidence>
<dbReference type="KEGG" id="cate:C2869_06130"/>
<keyword evidence="2" id="KW-1185">Reference proteome</keyword>
<sequence length="87" mass="9780">MTIRTHQIPRIPARSRKDPLTDMSTLAAIGRAATKQARKKAFANGASVTFVDDGVMYRKYPDGKKEVIKELDTKAEFPRIEDDLCLD</sequence>
<organism evidence="1 2">
    <name type="scientific">Saccharobesus litoralis</name>
    <dbReference type="NCBI Taxonomy" id="2172099"/>
    <lineage>
        <taxon>Bacteria</taxon>
        <taxon>Pseudomonadati</taxon>
        <taxon>Pseudomonadota</taxon>
        <taxon>Gammaproteobacteria</taxon>
        <taxon>Alteromonadales</taxon>
        <taxon>Alteromonadaceae</taxon>
        <taxon>Saccharobesus</taxon>
    </lineage>
</organism>
<name>A0A2S0VP94_9ALTE</name>
<protein>
    <submittedName>
        <fullName evidence="1">Uncharacterized protein</fullName>
    </submittedName>
</protein>
<dbReference type="EMBL" id="CP026604">
    <property type="protein sequence ID" value="AWB66041.1"/>
    <property type="molecule type" value="Genomic_DNA"/>
</dbReference>